<keyword evidence="11" id="KW-1185">Reference proteome</keyword>
<comment type="catalytic activity">
    <reaction evidence="9">
        <text>3 propionate 3-nitronate + 3 O2 + H2O = 3 3-oxopropanoate + 2 nitrate + nitrite + H2O2 + 3 H(+)</text>
        <dbReference type="Rhea" id="RHEA:57332"/>
        <dbReference type="ChEBI" id="CHEBI:15377"/>
        <dbReference type="ChEBI" id="CHEBI:15378"/>
        <dbReference type="ChEBI" id="CHEBI:15379"/>
        <dbReference type="ChEBI" id="CHEBI:16240"/>
        <dbReference type="ChEBI" id="CHEBI:16301"/>
        <dbReference type="ChEBI" id="CHEBI:17632"/>
        <dbReference type="ChEBI" id="CHEBI:33190"/>
        <dbReference type="ChEBI" id="CHEBI:136067"/>
    </reaction>
</comment>
<keyword evidence="6" id="KW-0560">Oxidoreductase</keyword>
<evidence type="ECO:0000256" key="4">
    <source>
        <dbReference type="ARBA" id="ARBA00022630"/>
    </source>
</evidence>
<dbReference type="RefSeq" id="WP_278157559.1">
    <property type="nucleotide sequence ID" value="NZ_CP121252.1"/>
</dbReference>
<dbReference type="SUPFAM" id="SSF51412">
    <property type="entry name" value="Inosine monophosphate dehydrogenase (IMPDH)"/>
    <property type="match status" value="1"/>
</dbReference>
<dbReference type="PANTHER" id="PTHR42747">
    <property type="entry name" value="NITRONATE MONOOXYGENASE-RELATED"/>
    <property type="match status" value="1"/>
</dbReference>
<comment type="cofactor">
    <cofactor evidence="1">
        <name>FMN</name>
        <dbReference type="ChEBI" id="CHEBI:58210"/>
    </cofactor>
</comment>
<dbReference type="CDD" id="cd04730">
    <property type="entry name" value="NPD_like"/>
    <property type="match status" value="1"/>
</dbReference>
<dbReference type="Pfam" id="PF03060">
    <property type="entry name" value="NMO"/>
    <property type="match status" value="1"/>
</dbReference>
<dbReference type="PANTHER" id="PTHR42747:SF3">
    <property type="entry name" value="NITRONATE MONOOXYGENASE-RELATED"/>
    <property type="match status" value="1"/>
</dbReference>
<evidence type="ECO:0000256" key="9">
    <source>
        <dbReference type="ARBA" id="ARBA00049401"/>
    </source>
</evidence>
<keyword evidence="5" id="KW-0288">FMN</keyword>
<gene>
    <name evidence="10" type="ORF">P8192_13730</name>
</gene>
<dbReference type="GO" id="GO:0004497">
    <property type="term" value="F:monooxygenase activity"/>
    <property type="evidence" value="ECO:0007669"/>
    <property type="project" value="UniProtKB-KW"/>
</dbReference>
<accession>A0ABY8H5L6</accession>
<keyword evidence="4" id="KW-0285">Flavoprotein</keyword>
<evidence type="ECO:0000256" key="3">
    <source>
        <dbReference type="ARBA" id="ARBA00022575"/>
    </source>
</evidence>
<evidence type="ECO:0000256" key="7">
    <source>
        <dbReference type="ARBA" id="ARBA00023033"/>
    </source>
</evidence>
<evidence type="ECO:0000256" key="5">
    <source>
        <dbReference type="ARBA" id="ARBA00022643"/>
    </source>
</evidence>
<evidence type="ECO:0000256" key="8">
    <source>
        <dbReference type="ARBA" id="ARBA00031155"/>
    </source>
</evidence>
<comment type="similarity">
    <text evidence="2">Belongs to the nitronate monooxygenase family. NMO class I subfamily.</text>
</comment>
<evidence type="ECO:0000256" key="2">
    <source>
        <dbReference type="ARBA" id="ARBA00009881"/>
    </source>
</evidence>
<dbReference type="Gene3D" id="3.20.20.70">
    <property type="entry name" value="Aldolase class I"/>
    <property type="match status" value="1"/>
</dbReference>
<name>A0ABY8H5L6_9MICC</name>
<dbReference type="InterPro" id="IPR013785">
    <property type="entry name" value="Aldolase_TIM"/>
</dbReference>
<reference evidence="10 11" key="1">
    <citation type="submission" date="2023-04" db="EMBL/GenBank/DDBJ databases">
        <title>Funneling lignin-derived compounds into biodiesel using alkali-halophilic Citricoccus sp. P2.</title>
        <authorList>
            <person name="Luo C.-B."/>
        </authorList>
    </citation>
    <scope>NUCLEOTIDE SEQUENCE [LARGE SCALE GENOMIC DNA]</scope>
    <source>
        <strain evidence="10 11">P2</strain>
    </source>
</reference>
<dbReference type="InterPro" id="IPR004136">
    <property type="entry name" value="NMO"/>
</dbReference>
<evidence type="ECO:0000313" key="11">
    <source>
        <dbReference type="Proteomes" id="UP001219037"/>
    </source>
</evidence>
<proteinExistence type="inferred from homology"/>
<organism evidence="10 11">
    <name type="scientific">Citricoccus muralis</name>
    <dbReference type="NCBI Taxonomy" id="169134"/>
    <lineage>
        <taxon>Bacteria</taxon>
        <taxon>Bacillati</taxon>
        <taxon>Actinomycetota</taxon>
        <taxon>Actinomycetes</taxon>
        <taxon>Micrococcales</taxon>
        <taxon>Micrococcaceae</taxon>
        <taxon>Citricoccus</taxon>
    </lineage>
</organism>
<sequence>MMTRLLSSPVWAAPMAGGPSSVELAATITAEGATAFLAGGMRPVGQLIEDYRAASAGAGSALAAAGSTQEPGVIGVNLFVPEPANTAIPTERKAPDSEARRARAEALSAYRETLLEEAHAAEVELPEVSDLNPDDTDDWDEKLDAAVAESWPLITFTFGLPAPQVFDRLRAAGTLTGVTVTTPAEAQAAVRHGADLLTVQGPNAGGHRSLHDPQADPGQTPLLDLLAEIRFVVGPDIPLIAAGGIMNSGQVAEALKLGAAAVQCGTAFLRTPEAGTTPTHRLALEQAAARMNLTRTSLTRAYSGRWARGIENRFQRDHKDAPAAYPEINQLTAPLRAAAQRRDDVESTSLWAGVGVAKAEAKPAAEVLRDLTETLIFGNK</sequence>
<keyword evidence="3" id="KW-0216">Detoxification</keyword>
<dbReference type="Proteomes" id="UP001219037">
    <property type="component" value="Chromosome"/>
</dbReference>
<evidence type="ECO:0000256" key="1">
    <source>
        <dbReference type="ARBA" id="ARBA00001917"/>
    </source>
</evidence>
<protein>
    <recommendedName>
        <fullName evidence="8">Propionate 3-nitronate monooxygenase</fullName>
    </recommendedName>
</protein>
<evidence type="ECO:0000256" key="6">
    <source>
        <dbReference type="ARBA" id="ARBA00023002"/>
    </source>
</evidence>
<dbReference type="EMBL" id="CP121252">
    <property type="protein sequence ID" value="WFP16419.1"/>
    <property type="molecule type" value="Genomic_DNA"/>
</dbReference>
<evidence type="ECO:0000313" key="10">
    <source>
        <dbReference type="EMBL" id="WFP16419.1"/>
    </source>
</evidence>
<keyword evidence="7 10" id="KW-0503">Monooxygenase</keyword>